<feature type="region of interest" description="Disordered" evidence="1">
    <location>
        <begin position="320"/>
        <end position="423"/>
    </location>
</feature>
<evidence type="ECO:0000259" key="2">
    <source>
        <dbReference type="Pfam" id="PF13100"/>
    </source>
</evidence>
<feature type="compositionally biased region" description="Basic and acidic residues" evidence="1">
    <location>
        <begin position="856"/>
        <end position="865"/>
    </location>
</feature>
<evidence type="ECO:0000313" key="4">
    <source>
        <dbReference type="Proteomes" id="UP000651668"/>
    </source>
</evidence>
<reference evidence="3" key="2">
    <citation type="submission" date="2020-09" db="EMBL/GenBank/DDBJ databases">
        <authorList>
            <person name="Sun Q."/>
            <person name="Zhou Y."/>
        </authorList>
    </citation>
    <scope>NUCLEOTIDE SEQUENCE</scope>
    <source>
        <strain evidence="3">CGMCC 1.15343</strain>
    </source>
</reference>
<dbReference type="Proteomes" id="UP000651668">
    <property type="component" value="Unassembled WGS sequence"/>
</dbReference>
<feature type="compositionally biased region" description="Low complexity" evidence="1">
    <location>
        <begin position="827"/>
        <end position="846"/>
    </location>
</feature>
<feature type="domain" description="Organic solvent tolerance-like N-terminal" evidence="2">
    <location>
        <begin position="23"/>
        <end position="166"/>
    </location>
</feature>
<keyword evidence="4" id="KW-1185">Reference proteome</keyword>
<feature type="region of interest" description="Disordered" evidence="1">
    <location>
        <begin position="558"/>
        <end position="581"/>
    </location>
</feature>
<comment type="caution">
    <text evidence="3">The sequence shown here is derived from an EMBL/GenBank/DDBJ whole genome shotgun (WGS) entry which is preliminary data.</text>
</comment>
<evidence type="ECO:0000256" key="1">
    <source>
        <dbReference type="SAM" id="MobiDB-lite"/>
    </source>
</evidence>
<feature type="compositionally biased region" description="Low complexity" evidence="1">
    <location>
        <begin position="866"/>
        <end position="901"/>
    </location>
</feature>
<proteinExistence type="predicted"/>
<feature type="region of interest" description="Disordered" evidence="1">
    <location>
        <begin position="773"/>
        <end position="915"/>
    </location>
</feature>
<accession>A0A916XC44</accession>
<dbReference type="Pfam" id="PF13100">
    <property type="entry name" value="OstA_2"/>
    <property type="match status" value="1"/>
</dbReference>
<gene>
    <name evidence="3" type="ORF">GCM10011387_13140</name>
</gene>
<organism evidence="3 4">
    <name type="scientific">Pedobacter quisquiliarum</name>
    <dbReference type="NCBI Taxonomy" id="1834438"/>
    <lineage>
        <taxon>Bacteria</taxon>
        <taxon>Pseudomonadati</taxon>
        <taxon>Bacteroidota</taxon>
        <taxon>Sphingobacteriia</taxon>
        <taxon>Sphingobacteriales</taxon>
        <taxon>Sphingobacteriaceae</taxon>
        <taxon>Pedobacter</taxon>
    </lineage>
</organism>
<feature type="compositionally biased region" description="Basic and acidic residues" evidence="1">
    <location>
        <begin position="803"/>
        <end position="825"/>
    </location>
</feature>
<evidence type="ECO:0000313" key="3">
    <source>
        <dbReference type="EMBL" id="GGC60903.1"/>
    </source>
</evidence>
<name>A0A916XC44_9SPHI</name>
<reference evidence="3" key="1">
    <citation type="journal article" date="2014" name="Int. J. Syst. Evol. Microbiol.">
        <title>Complete genome sequence of Corynebacterium casei LMG S-19264T (=DSM 44701T), isolated from a smear-ripened cheese.</title>
        <authorList>
            <consortium name="US DOE Joint Genome Institute (JGI-PGF)"/>
            <person name="Walter F."/>
            <person name="Albersmeier A."/>
            <person name="Kalinowski J."/>
            <person name="Ruckert C."/>
        </authorList>
    </citation>
    <scope>NUCLEOTIDE SEQUENCE</scope>
    <source>
        <strain evidence="3">CGMCC 1.15343</strain>
    </source>
</reference>
<feature type="compositionally biased region" description="Low complexity" evidence="1">
    <location>
        <begin position="558"/>
        <end position="580"/>
    </location>
</feature>
<dbReference type="EMBL" id="BMIL01000004">
    <property type="protein sequence ID" value="GGC60903.1"/>
    <property type="molecule type" value="Genomic_DNA"/>
</dbReference>
<dbReference type="Gene3D" id="2.60.450.10">
    <property type="entry name" value="Lipopolysaccharide (LPS) transport protein A like domain"/>
    <property type="match status" value="1"/>
</dbReference>
<sequence>MLAQKRTKITLVNSQHSTVDLKSNISYLRKPVFQQDNAILRCDSAVFFEARNVFEAYNNVHINQADTVNIYSDRLTYDGNTKMAHLSSNVRLLDRTSVLTTNILDYNMNTKVGTYVQGGKIVSKGAKAENDVTVTSKNGYYFANSRDAYFRYDVVVVSPEVRILSDTMRYNTLNSWTYFYGPTNIKGKDDNLYTENGAYNTKSEYAYFGRKNLYTSGSKSLKGDSLYYDGIAGYGKAVRNIVFSDTVDRTVLYGQLGYYYKADERALVTKNPYVGMGKDSVKVNDVLRPDTLWVGADTLETQMVLRQTLKLIPRPVVKKDNEIGSDAPENGEDPKAARKKRNAEAQEAASGKAAGRKEEESSAEAAGQGSGGKAEEAGNSGVSGAAGTGAGKAGAVSQATSPADSLSKDALSKVPQGKAPKLKGKAARAAAKAAAAAKKLDAANPDLKNAVLAGEIGLDSLKKIAGADSTGVILNAAADSLKKVAATGNGLSKAAADSLKKVASGITANANAKAAATNAANSISKATSGAIKAAAGTAKSTKNAASKTINAAASTGKASAANGGKSAAAKDTTKNKAAAKPPVILDPTDTVKVRAIKAYHNVRVYKSNLQAKSDSLFYNSADSTLRWFKNPIMWGEGSQQTGDTIYLQMKNSKLSSVQVLQSAFSVNVEKDSAHFNQVKGKVMTGFFKEGKIQSLYVDGNAESIYFTKDDNNVYKEMNQTVSSRLKITFKDDEIADLVTIKEAESAITPLSKLDEDVFLTGFMWKPELRPLSKRDITNPKARKATPSKKPVGPKTKAGANADGAEKDNKDPDAQQSDERKSDPKNPKGTSAKGTTTAGKNTNAAASEAEETTSGDGDVKRTDTKGKAGSAAKSAATTPKPTTTAEKPTTTAKPANTSTSNSKSNVLDTLKKKPVQ</sequence>
<dbReference type="InterPro" id="IPR005653">
    <property type="entry name" value="OstA-like_N"/>
</dbReference>
<dbReference type="AlphaFoldDB" id="A0A916XC44"/>
<protein>
    <recommendedName>
        <fullName evidence="2">Organic solvent tolerance-like N-terminal domain-containing protein</fullName>
    </recommendedName>
</protein>